<keyword evidence="4" id="KW-0456">Lyase</keyword>
<proteinExistence type="inferred from homology"/>
<evidence type="ECO:0000256" key="2">
    <source>
        <dbReference type="ARBA" id="ARBA00012224"/>
    </source>
</evidence>
<dbReference type="InterPro" id="IPR015422">
    <property type="entry name" value="PyrdxlP-dep_Trfase_small"/>
</dbReference>
<dbReference type="Gene3D" id="3.40.640.10">
    <property type="entry name" value="Type I PLP-dependent aspartate aminotransferase-like (Major domain)"/>
    <property type="match status" value="1"/>
</dbReference>
<dbReference type="Pfam" id="PF00155">
    <property type="entry name" value="Aminotran_1_2"/>
    <property type="match status" value="1"/>
</dbReference>
<dbReference type="PANTHER" id="PTHR43525">
    <property type="entry name" value="PROTEIN MALY"/>
    <property type="match status" value="1"/>
</dbReference>
<dbReference type="InterPro" id="IPR051798">
    <property type="entry name" value="Class-II_PLP-Dep_Aminotrans"/>
</dbReference>
<dbReference type="Proteomes" id="UP000215635">
    <property type="component" value="Unassembled WGS sequence"/>
</dbReference>
<reference evidence="7 8" key="1">
    <citation type="submission" date="2017-04" db="EMBL/GenBank/DDBJ databases">
        <title>Kefir bacterial isolates.</title>
        <authorList>
            <person name="Kim Y."/>
            <person name="Blasche S."/>
            <person name="Patil K.R."/>
        </authorList>
    </citation>
    <scope>NUCLEOTIDE SEQUENCE [LARGE SCALE GENOMIC DNA]</scope>
    <source>
        <strain evidence="7 8">OG2</strain>
    </source>
</reference>
<comment type="cofactor">
    <cofactor evidence="1">
        <name>pyridoxal 5'-phosphate</name>
        <dbReference type="ChEBI" id="CHEBI:597326"/>
    </cofactor>
</comment>
<feature type="domain" description="Aminotransferase class I/classII large" evidence="6">
    <location>
        <begin position="76"/>
        <end position="372"/>
    </location>
</feature>
<dbReference type="RefSeq" id="WP_095348271.1">
    <property type="nucleotide sequence ID" value="NZ_CP184687.1"/>
</dbReference>
<comment type="caution">
    <text evidence="7">The sequence shown here is derived from an EMBL/GenBank/DDBJ whole genome shotgun (WGS) entry which is preliminary data.</text>
</comment>
<evidence type="ECO:0000256" key="1">
    <source>
        <dbReference type="ARBA" id="ARBA00001933"/>
    </source>
</evidence>
<accession>A0AAQ0R6X0</accession>
<protein>
    <recommendedName>
        <fullName evidence="2">cysteine-S-conjugate beta-lyase</fullName>
        <ecNumber evidence="2">4.4.1.13</ecNumber>
    </recommendedName>
</protein>
<evidence type="ECO:0000256" key="3">
    <source>
        <dbReference type="ARBA" id="ARBA00022898"/>
    </source>
</evidence>
<dbReference type="InterPro" id="IPR015424">
    <property type="entry name" value="PyrdxlP-dep_Trfase"/>
</dbReference>
<evidence type="ECO:0000313" key="8">
    <source>
        <dbReference type="Proteomes" id="UP000215635"/>
    </source>
</evidence>
<dbReference type="InterPro" id="IPR015421">
    <property type="entry name" value="PyrdxlP-dep_Trfase_major"/>
</dbReference>
<evidence type="ECO:0000313" key="7">
    <source>
        <dbReference type="EMBL" id="PAK90055.1"/>
    </source>
</evidence>
<dbReference type="SUPFAM" id="SSF53383">
    <property type="entry name" value="PLP-dependent transferases"/>
    <property type="match status" value="1"/>
</dbReference>
<dbReference type="EMBL" id="NCWV01000002">
    <property type="protein sequence ID" value="PAK90055.1"/>
    <property type="molecule type" value="Genomic_DNA"/>
</dbReference>
<organism evidence="7 8">
    <name type="scientific">Lactococcus lactis</name>
    <dbReference type="NCBI Taxonomy" id="1358"/>
    <lineage>
        <taxon>Bacteria</taxon>
        <taxon>Bacillati</taxon>
        <taxon>Bacillota</taxon>
        <taxon>Bacilli</taxon>
        <taxon>Lactobacillales</taxon>
        <taxon>Streptococcaceae</taxon>
        <taxon>Lactococcus</taxon>
    </lineage>
</organism>
<evidence type="ECO:0000259" key="6">
    <source>
        <dbReference type="Pfam" id="PF00155"/>
    </source>
</evidence>
<dbReference type="AlphaFoldDB" id="A0AAQ0R6X0"/>
<dbReference type="Gene3D" id="3.90.1150.10">
    <property type="entry name" value="Aspartate Aminotransferase, domain 1"/>
    <property type="match status" value="1"/>
</dbReference>
<evidence type="ECO:0000256" key="5">
    <source>
        <dbReference type="ARBA" id="ARBA00037974"/>
    </source>
</evidence>
<dbReference type="CDD" id="cd00609">
    <property type="entry name" value="AAT_like"/>
    <property type="match status" value="1"/>
</dbReference>
<evidence type="ECO:0000256" key="4">
    <source>
        <dbReference type="ARBA" id="ARBA00023239"/>
    </source>
</evidence>
<dbReference type="PANTHER" id="PTHR43525:SF1">
    <property type="entry name" value="PROTEIN MALY"/>
    <property type="match status" value="1"/>
</dbReference>
<dbReference type="GO" id="GO:0047804">
    <property type="term" value="F:cysteine-S-conjugate beta-lyase activity"/>
    <property type="evidence" value="ECO:0007669"/>
    <property type="project" value="UniProtKB-EC"/>
</dbReference>
<name>A0AAQ0R6X0_9LACT</name>
<comment type="similarity">
    <text evidence="5">Belongs to the class-II pyridoxal-phosphate-dependent aminotransferase family. MalY/PatB cystathionine beta-lyase subfamily.</text>
</comment>
<sequence length="385" mass="44675">MINFSDEYDEFSIEHQIANKNNTNVISLTIAQSNLICSEYISKKMIDVIRRQPLEYAKPDAGVFDLIINRNKYRNINLSHDNIIFGINVLSFIAYFIRRVSKKSEEIVILGPVYHKFRELIENNERICLECRLLLNNHDIYSVNFVELEKLMMRSQTKALIICNPHNPSGTSWGEKDLIKISELSKKYNVKVLSDEIHSDLCFKDEFKSYIYYDSEAIIVDSPTKAYNVPALKIAYAISQNTDNIKGLEREITKSGVGSPGLLELNVLKAAYSPQGISWLKEFKEHCVYNLSYLQQILRTNMSKFHMHFPDSSYLAWINVGNSEILDSFLKNIYDDEEILVSDGKIFSKFNETHFRINCSIDKEKFQKSCEILVECYNKLFKNKN</sequence>
<dbReference type="GO" id="GO:0030170">
    <property type="term" value="F:pyridoxal phosphate binding"/>
    <property type="evidence" value="ECO:0007669"/>
    <property type="project" value="InterPro"/>
</dbReference>
<dbReference type="EC" id="4.4.1.13" evidence="2"/>
<gene>
    <name evidence="7" type="ORF">B8W88_02600</name>
</gene>
<keyword evidence="3" id="KW-0663">Pyridoxal phosphate</keyword>
<dbReference type="InterPro" id="IPR004839">
    <property type="entry name" value="Aminotransferase_I/II_large"/>
</dbReference>